<dbReference type="PANTHER" id="PTHR37306:SF1">
    <property type="entry name" value="COLICIN V PRODUCTION PROTEIN"/>
    <property type="match status" value="1"/>
</dbReference>
<organism evidence="6 7">
    <name type="scientific">Candidatus Komeilibacteria bacterium CG11_big_fil_rev_8_21_14_0_20_36_20</name>
    <dbReference type="NCBI Taxonomy" id="1974477"/>
    <lineage>
        <taxon>Bacteria</taxon>
        <taxon>Candidatus Komeiliibacteriota</taxon>
    </lineage>
</organism>
<dbReference type="AlphaFoldDB" id="A0A2H0NDY2"/>
<evidence type="ECO:0000313" key="7">
    <source>
        <dbReference type="Proteomes" id="UP000230564"/>
    </source>
</evidence>
<evidence type="ECO:0000256" key="2">
    <source>
        <dbReference type="ARBA" id="ARBA00022692"/>
    </source>
</evidence>
<sequence>MGLFDIILLIILLLFVWKGFRAGLVGAIGEFLGIVVGIWAGSHYMGMAAQWIMNILNFDNQSLANILAFICIFIAINIIVHIIVAVINRIFHIIPFIDLVNKLLGAIVGLLGGILAVVAIVYLLSIFPISDAINDRLISSFIVQWAADLAVIVKPFIPAAINELKSIL</sequence>
<comment type="subcellular location">
    <subcellularLocation>
        <location evidence="1">Membrane</location>
        <topology evidence="1">Multi-pass membrane protein</topology>
    </subcellularLocation>
</comment>
<evidence type="ECO:0008006" key="8">
    <source>
        <dbReference type="Google" id="ProtNLM"/>
    </source>
</evidence>
<proteinExistence type="predicted"/>
<name>A0A2H0NDY2_9BACT</name>
<gene>
    <name evidence="6" type="ORF">COV55_01625</name>
</gene>
<keyword evidence="2 5" id="KW-0812">Transmembrane</keyword>
<feature type="transmembrane region" description="Helical" evidence="5">
    <location>
        <begin position="31"/>
        <end position="52"/>
    </location>
</feature>
<evidence type="ECO:0000256" key="5">
    <source>
        <dbReference type="SAM" id="Phobius"/>
    </source>
</evidence>
<dbReference type="InterPro" id="IPR003825">
    <property type="entry name" value="Colicin-V_CvpA"/>
</dbReference>
<protein>
    <recommendedName>
        <fullName evidence="8">Colicin V production protein</fullName>
    </recommendedName>
</protein>
<evidence type="ECO:0000256" key="3">
    <source>
        <dbReference type="ARBA" id="ARBA00022989"/>
    </source>
</evidence>
<evidence type="ECO:0000256" key="1">
    <source>
        <dbReference type="ARBA" id="ARBA00004141"/>
    </source>
</evidence>
<dbReference type="PANTHER" id="PTHR37306">
    <property type="entry name" value="COLICIN V PRODUCTION PROTEIN"/>
    <property type="match status" value="1"/>
</dbReference>
<evidence type="ECO:0000256" key="4">
    <source>
        <dbReference type="ARBA" id="ARBA00023136"/>
    </source>
</evidence>
<dbReference type="EMBL" id="PCWQ01000007">
    <property type="protein sequence ID" value="PIR07110.1"/>
    <property type="molecule type" value="Genomic_DNA"/>
</dbReference>
<feature type="transmembrane region" description="Helical" evidence="5">
    <location>
        <begin position="103"/>
        <end position="127"/>
    </location>
</feature>
<accession>A0A2H0NDY2</accession>
<comment type="caution">
    <text evidence="6">The sequence shown here is derived from an EMBL/GenBank/DDBJ whole genome shotgun (WGS) entry which is preliminary data.</text>
</comment>
<reference evidence="6 7" key="1">
    <citation type="submission" date="2017-09" db="EMBL/GenBank/DDBJ databases">
        <title>Depth-based differentiation of microbial function through sediment-hosted aquifers and enrichment of novel symbionts in the deep terrestrial subsurface.</title>
        <authorList>
            <person name="Probst A.J."/>
            <person name="Ladd B."/>
            <person name="Jarett J.K."/>
            <person name="Geller-Mcgrath D.E."/>
            <person name="Sieber C.M."/>
            <person name="Emerson J.B."/>
            <person name="Anantharaman K."/>
            <person name="Thomas B.C."/>
            <person name="Malmstrom R."/>
            <person name="Stieglmeier M."/>
            <person name="Klingl A."/>
            <person name="Woyke T."/>
            <person name="Ryan C.M."/>
            <person name="Banfield J.F."/>
        </authorList>
    </citation>
    <scope>NUCLEOTIDE SEQUENCE [LARGE SCALE GENOMIC DNA]</scope>
    <source>
        <strain evidence="6">CG11_big_fil_rev_8_21_14_0_20_36_20</strain>
    </source>
</reference>
<dbReference type="GO" id="GO:0009403">
    <property type="term" value="P:toxin biosynthetic process"/>
    <property type="evidence" value="ECO:0007669"/>
    <property type="project" value="InterPro"/>
</dbReference>
<feature type="transmembrane region" description="Helical" evidence="5">
    <location>
        <begin position="64"/>
        <end position="91"/>
    </location>
</feature>
<dbReference type="Proteomes" id="UP000230564">
    <property type="component" value="Unassembled WGS sequence"/>
</dbReference>
<keyword evidence="4 5" id="KW-0472">Membrane</keyword>
<evidence type="ECO:0000313" key="6">
    <source>
        <dbReference type="EMBL" id="PIR07110.1"/>
    </source>
</evidence>
<keyword evidence="3 5" id="KW-1133">Transmembrane helix</keyword>
<dbReference type="GO" id="GO:0016020">
    <property type="term" value="C:membrane"/>
    <property type="evidence" value="ECO:0007669"/>
    <property type="project" value="UniProtKB-SubCell"/>
</dbReference>
<dbReference type="Pfam" id="PF02674">
    <property type="entry name" value="Colicin_V"/>
    <property type="match status" value="1"/>
</dbReference>